<dbReference type="InParanoid" id="E9I2Q8"/>
<name>E9I2Q8_DAPPU</name>
<dbReference type="AlphaFoldDB" id="E9I2Q8"/>
<sequence length="225" mass="25327">MKKIGSLRLRMSSGRLHLIYSWACRQSFASRTLQKLLHLFIFNLVITPNCQCWIFQSPRVVEFAKNPIDLVEKLLSMVTCTILFVLFQNCEFVKGNSNSKKISTETPVTLTIVSQGPVSNDKMSEQRKRKYYAAFLIDRPLNAGPLQQGKQEALVPLMNCLRHRLLLTADSKRPEPQSQNVESCGDGGVSIESLLAKYQHSSAAAVKKTSLYDTLLQLIDTFDAT</sequence>
<dbReference type="HOGENOM" id="CLU_1232528_0_0_1"/>
<dbReference type="KEGG" id="dpx:DAPPUDRAFT_121104"/>
<dbReference type="Proteomes" id="UP000000305">
    <property type="component" value="Unassembled WGS sequence"/>
</dbReference>
<keyword evidence="2" id="KW-1185">Reference proteome</keyword>
<reference evidence="1 2" key="1">
    <citation type="journal article" date="2011" name="Science">
        <title>The ecoresponsive genome of Daphnia pulex.</title>
        <authorList>
            <person name="Colbourne J.K."/>
            <person name="Pfrender M.E."/>
            <person name="Gilbert D."/>
            <person name="Thomas W.K."/>
            <person name="Tucker A."/>
            <person name="Oakley T.H."/>
            <person name="Tokishita S."/>
            <person name="Aerts A."/>
            <person name="Arnold G.J."/>
            <person name="Basu M.K."/>
            <person name="Bauer D.J."/>
            <person name="Caceres C.E."/>
            <person name="Carmel L."/>
            <person name="Casola C."/>
            <person name="Choi J.H."/>
            <person name="Detter J.C."/>
            <person name="Dong Q."/>
            <person name="Dusheyko S."/>
            <person name="Eads B.D."/>
            <person name="Frohlich T."/>
            <person name="Geiler-Samerotte K.A."/>
            <person name="Gerlach D."/>
            <person name="Hatcher P."/>
            <person name="Jogdeo S."/>
            <person name="Krijgsveld J."/>
            <person name="Kriventseva E.V."/>
            <person name="Kultz D."/>
            <person name="Laforsch C."/>
            <person name="Lindquist E."/>
            <person name="Lopez J."/>
            <person name="Manak J.R."/>
            <person name="Muller J."/>
            <person name="Pangilinan J."/>
            <person name="Patwardhan R.P."/>
            <person name="Pitluck S."/>
            <person name="Pritham E.J."/>
            <person name="Rechtsteiner A."/>
            <person name="Rho M."/>
            <person name="Rogozin I.B."/>
            <person name="Sakarya O."/>
            <person name="Salamov A."/>
            <person name="Schaack S."/>
            <person name="Shapiro H."/>
            <person name="Shiga Y."/>
            <person name="Skalitzky C."/>
            <person name="Smith Z."/>
            <person name="Souvorov A."/>
            <person name="Sung W."/>
            <person name="Tang Z."/>
            <person name="Tsuchiya D."/>
            <person name="Tu H."/>
            <person name="Vos H."/>
            <person name="Wang M."/>
            <person name="Wolf Y.I."/>
            <person name="Yamagata H."/>
            <person name="Yamada T."/>
            <person name="Ye Y."/>
            <person name="Shaw J.R."/>
            <person name="Andrews J."/>
            <person name="Crease T.J."/>
            <person name="Tang H."/>
            <person name="Lucas S.M."/>
            <person name="Robertson H.M."/>
            <person name="Bork P."/>
            <person name="Koonin E.V."/>
            <person name="Zdobnov E.M."/>
            <person name="Grigoriev I.V."/>
            <person name="Lynch M."/>
            <person name="Boore J.L."/>
        </authorList>
    </citation>
    <scope>NUCLEOTIDE SEQUENCE [LARGE SCALE GENOMIC DNA]</scope>
</reference>
<protein>
    <submittedName>
        <fullName evidence="1">Uncharacterized protein</fullName>
    </submittedName>
</protein>
<accession>E9I2Q8</accession>
<feature type="non-terminal residue" evidence="1">
    <location>
        <position position="225"/>
    </location>
</feature>
<organism evidence="1 2">
    <name type="scientific">Daphnia pulex</name>
    <name type="common">Water flea</name>
    <dbReference type="NCBI Taxonomy" id="6669"/>
    <lineage>
        <taxon>Eukaryota</taxon>
        <taxon>Metazoa</taxon>
        <taxon>Ecdysozoa</taxon>
        <taxon>Arthropoda</taxon>
        <taxon>Crustacea</taxon>
        <taxon>Branchiopoda</taxon>
        <taxon>Diplostraca</taxon>
        <taxon>Cladocera</taxon>
        <taxon>Anomopoda</taxon>
        <taxon>Daphniidae</taxon>
        <taxon>Daphnia</taxon>
    </lineage>
</organism>
<evidence type="ECO:0000313" key="1">
    <source>
        <dbReference type="EMBL" id="EFX61722.1"/>
    </source>
</evidence>
<dbReference type="EMBL" id="GL734202">
    <property type="protein sequence ID" value="EFX61722.1"/>
    <property type="molecule type" value="Genomic_DNA"/>
</dbReference>
<evidence type="ECO:0000313" key="2">
    <source>
        <dbReference type="Proteomes" id="UP000000305"/>
    </source>
</evidence>
<proteinExistence type="predicted"/>
<gene>
    <name evidence="1" type="ORF">DAPPUDRAFT_121104</name>
</gene>